<dbReference type="Gene3D" id="3.30.559.10">
    <property type="entry name" value="Chloramphenicol acetyltransferase-like domain"/>
    <property type="match status" value="1"/>
</dbReference>
<organism evidence="3 4">
    <name type="scientific">Vanilla planifolia</name>
    <name type="common">Vanilla</name>
    <dbReference type="NCBI Taxonomy" id="51239"/>
    <lineage>
        <taxon>Eukaryota</taxon>
        <taxon>Viridiplantae</taxon>
        <taxon>Streptophyta</taxon>
        <taxon>Embryophyta</taxon>
        <taxon>Tracheophyta</taxon>
        <taxon>Spermatophyta</taxon>
        <taxon>Magnoliopsida</taxon>
        <taxon>Liliopsida</taxon>
        <taxon>Asparagales</taxon>
        <taxon>Orchidaceae</taxon>
        <taxon>Vanilloideae</taxon>
        <taxon>Vanilleae</taxon>
        <taxon>Vanilla</taxon>
    </lineage>
</organism>
<dbReference type="Proteomes" id="UP000636800">
    <property type="component" value="Chromosome 10"/>
</dbReference>
<dbReference type="InterPro" id="IPR051504">
    <property type="entry name" value="Plant_metabolite_acyltrans"/>
</dbReference>
<evidence type="ECO:0000256" key="2">
    <source>
        <dbReference type="ARBA" id="ARBA00023315"/>
    </source>
</evidence>
<keyword evidence="2" id="KW-0012">Acyltransferase</keyword>
<reference evidence="3 4" key="1">
    <citation type="journal article" date="2020" name="Nat. Food">
        <title>A phased Vanilla planifolia genome enables genetic improvement of flavour and production.</title>
        <authorList>
            <person name="Hasing T."/>
            <person name="Tang H."/>
            <person name="Brym M."/>
            <person name="Khazi F."/>
            <person name="Huang T."/>
            <person name="Chambers A.H."/>
        </authorList>
    </citation>
    <scope>NUCLEOTIDE SEQUENCE [LARGE SCALE GENOMIC DNA]</scope>
    <source>
        <tissue evidence="3">Leaf</tissue>
    </source>
</reference>
<name>A0A835Q4E1_VANPL</name>
<dbReference type="GO" id="GO:0016747">
    <property type="term" value="F:acyltransferase activity, transferring groups other than amino-acyl groups"/>
    <property type="evidence" value="ECO:0007669"/>
    <property type="project" value="UniProtKB-ARBA"/>
</dbReference>
<dbReference type="OrthoDB" id="751010at2759"/>
<dbReference type="AlphaFoldDB" id="A0A835Q4E1"/>
<evidence type="ECO:0000313" key="3">
    <source>
        <dbReference type="EMBL" id="KAG0464503.1"/>
    </source>
</evidence>
<sequence length="146" mass="16184">MVAGLQEQSSGMYPLHELKRLFFYELPITKTQLLHFGLPKLKQSLSIALRLIYPLVGSLTASTTKPSSFHSSDSNNIAITVATSFDNFYELSYKHPVSPPISTLSYTCFPKTQFSLFRSLFFPTMASPFAPLSTMQLPTAPATPIS</sequence>
<dbReference type="InterPro" id="IPR023213">
    <property type="entry name" value="CAT-like_dom_sf"/>
</dbReference>
<comment type="caution">
    <text evidence="3">The sequence shown here is derived from an EMBL/GenBank/DDBJ whole genome shotgun (WGS) entry which is preliminary data.</text>
</comment>
<evidence type="ECO:0000313" key="4">
    <source>
        <dbReference type="Proteomes" id="UP000636800"/>
    </source>
</evidence>
<protein>
    <submittedName>
        <fullName evidence="3">Uncharacterized protein</fullName>
    </submittedName>
</protein>
<proteinExistence type="predicted"/>
<gene>
    <name evidence="3" type="ORF">HPP92_020572</name>
</gene>
<keyword evidence="1" id="KW-0808">Transferase</keyword>
<accession>A0A835Q4E1</accession>
<keyword evidence="4" id="KW-1185">Reference proteome</keyword>
<dbReference type="EMBL" id="JADCNL010000010">
    <property type="protein sequence ID" value="KAG0464503.1"/>
    <property type="molecule type" value="Genomic_DNA"/>
</dbReference>
<dbReference type="PANTHER" id="PTHR31625">
    <property type="match status" value="1"/>
</dbReference>
<evidence type="ECO:0000256" key="1">
    <source>
        <dbReference type="ARBA" id="ARBA00022679"/>
    </source>
</evidence>